<keyword evidence="5 13" id="KW-0285">Flavoprotein</keyword>
<dbReference type="GO" id="GO:0046872">
    <property type="term" value="F:metal ion binding"/>
    <property type="evidence" value="ECO:0007669"/>
    <property type="project" value="UniProtKB-KW"/>
</dbReference>
<dbReference type="FunFam" id="3.10.20.600:FF:000001">
    <property type="entry name" value="NADH dehydrogenase [ubiquinone] flavoprotein 1, mitochondrial"/>
    <property type="match status" value="1"/>
</dbReference>
<name>A0A2Z3HXK0_9CAUL</name>
<dbReference type="Gene3D" id="1.20.1440.230">
    <property type="entry name" value="NADH-ubiquinone oxidoreductase 51kDa subunit, iron-sulphur binding domain"/>
    <property type="match status" value="1"/>
</dbReference>
<dbReference type="PANTHER" id="PTHR11780:SF10">
    <property type="entry name" value="NADH DEHYDROGENASE [UBIQUINONE] FLAVOPROTEIN 1, MITOCHONDRIAL"/>
    <property type="match status" value="1"/>
</dbReference>
<dbReference type="FunFam" id="3.40.50.11540:FF:000001">
    <property type="entry name" value="NADH dehydrogenase [ubiquinone] flavoprotein 1, mitochondrial"/>
    <property type="match status" value="1"/>
</dbReference>
<evidence type="ECO:0000256" key="2">
    <source>
        <dbReference type="ARBA" id="ARBA00001966"/>
    </source>
</evidence>
<dbReference type="SUPFAM" id="SSF142019">
    <property type="entry name" value="Nqo1 FMN-binding domain-like"/>
    <property type="match status" value="1"/>
</dbReference>
<dbReference type="GO" id="GO:0051539">
    <property type="term" value="F:4 iron, 4 sulfur cluster binding"/>
    <property type="evidence" value="ECO:0007669"/>
    <property type="project" value="UniProtKB-UniRule"/>
</dbReference>
<keyword evidence="4 13" id="KW-0004">4Fe-4S</keyword>
<dbReference type="GO" id="GO:0016491">
    <property type="term" value="F:oxidoreductase activity"/>
    <property type="evidence" value="ECO:0007669"/>
    <property type="project" value="UniProtKB-KW"/>
</dbReference>
<keyword evidence="6 13" id="KW-0288">FMN</keyword>
<accession>A0A2Z3HXK0</accession>
<evidence type="ECO:0000256" key="3">
    <source>
        <dbReference type="ARBA" id="ARBA00007523"/>
    </source>
</evidence>
<evidence type="ECO:0000256" key="9">
    <source>
        <dbReference type="ARBA" id="ARBA00023004"/>
    </source>
</evidence>
<evidence type="ECO:0000256" key="5">
    <source>
        <dbReference type="ARBA" id="ARBA00022630"/>
    </source>
</evidence>
<sequence length="438" mass="48014">MVGILEDKDRIFTNLYGLHDWGLEGAKRRGAWNGTRLILEQSPEWVCDQVKASGLRGRGGAGFSTGLKWTFMPKSEGERPHYLVINADESEPGTCKDREILRNDPHLLIEGALIASYAIRAHACYIYIRGEYVHERERLEAAIKQAYEAKLIGKGNVHGWDFDLFVTHGGGAYICGDETALMESLEGKKGQPRLKPPFPAGAGIYGCPTTINNVESISVVGTILRRGASWFAGFGRPNNTGTKLMAISGHVNQPCVVEETMSIPLKQLLEDHCGGVRGGWGNLKAVIPGGSSVRMIPAHEAETALMDFDSLSSLKSGLGTAAVIVMDQSTDIVRAIARLSYFYKHESCGQCTPCREGTGWMWRVMERMATGEADMKEIDMLLDVASQIEGHTICGLGDAAAWPIQGLFRHFRHEVEERITNYRAGRPHVQGASLQAAE</sequence>
<evidence type="ECO:0000256" key="1">
    <source>
        <dbReference type="ARBA" id="ARBA00001917"/>
    </source>
</evidence>
<dbReference type="NCBIfam" id="NF010120">
    <property type="entry name" value="PRK13596.1"/>
    <property type="match status" value="1"/>
</dbReference>
<keyword evidence="8" id="KW-1278">Translocase</keyword>
<dbReference type="Pfam" id="PF10589">
    <property type="entry name" value="NADH_4Fe-4S"/>
    <property type="match status" value="1"/>
</dbReference>
<dbReference type="Gene3D" id="3.10.20.600">
    <property type="match status" value="1"/>
</dbReference>
<evidence type="ECO:0000259" key="14">
    <source>
        <dbReference type="SMART" id="SM00928"/>
    </source>
</evidence>
<dbReference type="SUPFAM" id="SSF142984">
    <property type="entry name" value="Nqo1 middle domain-like"/>
    <property type="match status" value="1"/>
</dbReference>
<evidence type="ECO:0000256" key="6">
    <source>
        <dbReference type="ARBA" id="ARBA00022643"/>
    </source>
</evidence>
<dbReference type="AlphaFoldDB" id="A0A2Z3HXK0"/>
<keyword evidence="16" id="KW-1185">Reference proteome</keyword>
<dbReference type="PANTHER" id="PTHR11780">
    <property type="entry name" value="NADH-UBIQUINONE OXIDOREDUCTASE FLAVOPROTEIN 1 NDUFV1"/>
    <property type="match status" value="1"/>
</dbReference>
<dbReference type="KEGG" id="phb:HYN04_07095"/>
<dbReference type="OrthoDB" id="9761899at2"/>
<dbReference type="SUPFAM" id="SSF140490">
    <property type="entry name" value="Nqo1C-terminal domain-like"/>
    <property type="match status" value="1"/>
</dbReference>
<dbReference type="EMBL" id="CP029479">
    <property type="protein sequence ID" value="AWM77549.1"/>
    <property type="molecule type" value="Genomic_DNA"/>
</dbReference>
<keyword evidence="11 13" id="KW-0520">NAD</keyword>
<dbReference type="SMART" id="SM00928">
    <property type="entry name" value="NADH_4Fe-4S"/>
    <property type="match status" value="1"/>
</dbReference>
<dbReference type="InterPro" id="IPR001949">
    <property type="entry name" value="NADH-UbQ_OxRdtase_51kDa_CS"/>
</dbReference>
<evidence type="ECO:0000256" key="8">
    <source>
        <dbReference type="ARBA" id="ARBA00022967"/>
    </source>
</evidence>
<comment type="cofactor">
    <cofactor evidence="2 13">
        <name>[4Fe-4S] cluster</name>
        <dbReference type="ChEBI" id="CHEBI:49883"/>
    </cofactor>
</comment>
<evidence type="ECO:0000313" key="15">
    <source>
        <dbReference type="EMBL" id="AWM77549.1"/>
    </source>
</evidence>
<dbReference type="InterPro" id="IPR054765">
    <property type="entry name" value="SLBB_dom"/>
</dbReference>
<comment type="similarity">
    <text evidence="3 13">Belongs to the complex I 51 kDa subunit family.</text>
</comment>
<keyword evidence="15" id="KW-0560">Oxidoreductase</keyword>
<dbReference type="InterPro" id="IPR011537">
    <property type="entry name" value="NADH-UbQ_OxRdtase_suF"/>
</dbReference>
<organism evidence="15 16">
    <name type="scientific">Phenylobacterium parvum</name>
    <dbReference type="NCBI Taxonomy" id="2201350"/>
    <lineage>
        <taxon>Bacteria</taxon>
        <taxon>Pseudomonadati</taxon>
        <taxon>Pseudomonadota</taxon>
        <taxon>Alphaproteobacteria</taxon>
        <taxon>Caulobacterales</taxon>
        <taxon>Caulobacteraceae</taxon>
        <taxon>Phenylobacterium</taxon>
    </lineage>
</organism>
<dbReference type="NCBIfam" id="TIGR01959">
    <property type="entry name" value="nuoF_fam"/>
    <property type="match status" value="1"/>
</dbReference>
<evidence type="ECO:0000256" key="13">
    <source>
        <dbReference type="RuleBase" id="RU364066"/>
    </source>
</evidence>
<evidence type="ECO:0000256" key="12">
    <source>
        <dbReference type="ARBA" id="ARBA00047712"/>
    </source>
</evidence>
<dbReference type="GO" id="GO:0008137">
    <property type="term" value="F:NADH dehydrogenase (ubiquinone) activity"/>
    <property type="evidence" value="ECO:0007669"/>
    <property type="project" value="InterPro"/>
</dbReference>
<dbReference type="FunFam" id="1.20.1440.230:FF:000001">
    <property type="entry name" value="Mitochondrial NADH dehydrogenase flavoprotein 1"/>
    <property type="match status" value="1"/>
</dbReference>
<dbReference type="InterPro" id="IPR011538">
    <property type="entry name" value="Nuo51_FMN-bd"/>
</dbReference>
<dbReference type="InterPro" id="IPR019575">
    <property type="entry name" value="Nuop51_4Fe4S-bd"/>
</dbReference>
<gene>
    <name evidence="15" type="ORF">HYN04_07095</name>
</gene>
<dbReference type="InterPro" id="IPR037225">
    <property type="entry name" value="Nuo51_FMN-bd_sf"/>
</dbReference>
<comment type="catalytic activity">
    <reaction evidence="12 13">
        <text>a quinone + NADH + 5 H(+)(in) = a quinol + NAD(+) + 4 H(+)(out)</text>
        <dbReference type="Rhea" id="RHEA:57888"/>
        <dbReference type="ChEBI" id="CHEBI:15378"/>
        <dbReference type="ChEBI" id="CHEBI:24646"/>
        <dbReference type="ChEBI" id="CHEBI:57540"/>
        <dbReference type="ChEBI" id="CHEBI:57945"/>
        <dbReference type="ChEBI" id="CHEBI:132124"/>
    </reaction>
</comment>
<evidence type="ECO:0000256" key="11">
    <source>
        <dbReference type="ARBA" id="ARBA00023027"/>
    </source>
</evidence>
<keyword evidence="9 13" id="KW-0408">Iron</keyword>
<dbReference type="GO" id="GO:0048038">
    <property type="term" value="F:quinone binding"/>
    <property type="evidence" value="ECO:0007669"/>
    <property type="project" value="UniProtKB-KW"/>
</dbReference>
<dbReference type="Proteomes" id="UP000247763">
    <property type="component" value="Chromosome"/>
</dbReference>
<dbReference type="EC" id="7.1.1.-" evidence="13"/>
<dbReference type="GO" id="GO:0051287">
    <property type="term" value="F:NAD binding"/>
    <property type="evidence" value="ECO:0007669"/>
    <property type="project" value="UniProtKB-UniRule"/>
</dbReference>
<dbReference type="RefSeq" id="WP_110450116.1">
    <property type="nucleotide sequence ID" value="NZ_CP029479.1"/>
</dbReference>
<evidence type="ECO:0000256" key="7">
    <source>
        <dbReference type="ARBA" id="ARBA00022723"/>
    </source>
</evidence>
<dbReference type="InterPro" id="IPR050837">
    <property type="entry name" value="ComplexI_51kDa_subunit"/>
</dbReference>
<evidence type="ECO:0000256" key="10">
    <source>
        <dbReference type="ARBA" id="ARBA00023014"/>
    </source>
</evidence>
<keyword evidence="7 13" id="KW-0479">Metal-binding</keyword>
<feature type="domain" description="NADH-ubiquinone oxidoreductase 51kDa subunit iron-sulphur binding" evidence="14">
    <location>
        <begin position="333"/>
        <end position="378"/>
    </location>
</feature>
<keyword evidence="13" id="KW-0874">Quinone</keyword>
<reference evidence="16" key="1">
    <citation type="submission" date="2018-05" db="EMBL/GenBank/DDBJ databases">
        <title>Genome sequencing of Phenylobacterium sp. HYN0004.</title>
        <authorList>
            <person name="Yi H."/>
            <person name="Baek C."/>
        </authorList>
    </citation>
    <scope>NUCLEOTIDE SEQUENCE [LARGE SCALE GENOMIC DNA]</scope>
    <source>
        <strain evidence="16">HYN0004</strain>
    </source>
</reference>
<comment type="function">
    <text evidence="13">NDH-1 shuttles electrons from NADH, via FMN and iron-sulfur (Fe-S) centers, to quinones in the respiratory chain.</text>
</comment>
<dbReference type="GO" id="GO:0010181">
    <property type="term" value="F:FMN binding"/>
    <property type="evidence" value="ECO:0007669"/>
    <property type="project" value="InterPro"/>
</dbReference>
<keyword evidence="10 13" id="KW-0411">Iron-sulfur</keyword>
<proteinExistence type="inferred from homology"/>
<evidence type="ECO:0000313" key="16">
    <source>
        <dbReference type="Proteomes" id="UP000247763"/>
    </source>
</evidence>
<dbReference type="Gene3D" id="3.40.50.11540">
    <property type="entry name" value="NADH-ubiquinone oxidoreductase 51kDa subunit"/>
    <property type="match status" value="1"/>
</dbReference>
<protein>
    <recommendedName>
        <fullName evidence="13">NADH-quinone oxidoreductase subunit F</fullName>
        <ecNumber evidence="13">7.1.1.-</ecNumber>
    </recommendedName>
</protein>
<dbReference type="InterPro" id="IPR037207">
    <property type="entry name" value="Nuop51_4Fe4S-bd_sf"/>
</dbReference>
<comment type="cofactor">
    <cofactor evidence="1 13">
        <name>FMN</name>
        <dbReference type="ChEBI" id="CHEBI:58210"/>
    </cofactor>
</comment>
<dbReference type="PROSITE" id="PS00645">
    <property type="entry name" value="COMPLEX1_51K_2"/>
    <property type="match status" value="1"/>
</dbReference>
<dbReference type="Pfam" id="PF01512">
    <property type="entry name" value="Complex1_51K"/>
    <property type="match status" value="1"/>
</dbReference>
<dbReference type="Pfam" id="PF22461">
    <property type="entry name" value="SLBB_2"/>
    <property type="match status" value="1"/>
</dbReference>
<evidence type="ECO:0000256" key="4">
    <source>
        <dbReference type="ARBA" id="ARBA00022485"/>
    </source>
</evidence>